<evidence type="ECO:0000256" key="1">
    <source>
        <dbReference type="SAM" id="MobiDB-lite"/>
    </source>
</evidence>
<keyword evidence="3" id="KW-1185">Reference proteome</keyword>
<dbReference type="PANTHER" id="PTHR38166:SF1">
    <property type="entry name" value="C2H2-TYPE DOMAIN-CONTAINING PROTEIN"/>
    <property type="match status" value="1"/>
</dbReference>
<sequence length="281" mass="32570">MSSGIGAQDDIKTLPSPGTSSSKGNRVRCFDEWTNLESSLVQGHPLRAIISYIIHEALNQFEKWKEARTCLQESTGQNESQGEDRNSEITASDRNREAFEFACPYYKKDPSKYSDCLKRSCLRTIGDVRDHVWQHHRIPFYCPICKRDFSTASGRDQHIVKRVCVIEDFFPFEGVSDDQRRRLFKRRRGVGARQQWYHIWKILLPKVQPPKSSMLRSDKGQDIAAFREFWSFHGEALVAKSVQTANLEAWDRRSEERDLASLFCEVMNSAIDQIFERLKLG</sequence>
<gene>
    <name evidence="2" type="ORF">CCHR01_04755</name>
</gene>
<evidence type="ECO:0000313" key="2">
    <source>
        <dbReference type="EMBL" id="KAK1852601.1"/>
    </source>
</evidence>
<accession>A0AAD9EQ71</accession>
<dbReference type="PANTHER" id="PTHR38166">
    <property type="entry name" value="C2H2-TYPE DOMAIN-CONTAINING PROTEIN-RELATED"/>
    <property type="match status" value="1"/>
</dbReference>
<dbReference type="EMBL" id="JAQOWY010000071">
    <property type="protein sequence ID" value="KAK1852601.1"/>
    <property type="molecule type" value="Genomic_DNA"/>
</dbReference>
<feature type="compositionally biased region" description="Basic and acidic residues" evidence="1">
    <location>
        <begin position="82"/>
        <end position="91"/>
    </location>
</feature>
<evidence type="ECO:0008006" key="4">
    <source>
        <dbReference type="Google" id="ProtNLM"/>
    </source>
</evidence>
<evidence type="ECO:0000313" key="3">
    <source>
        <dbReference type="Proteomes" id="UP001243330"/>
    </source>
</evidence>
<feature type="region of interest" description="Disordered" evidence="1">
    <location>
        <begin position="72"/>
        <end position="91"/>
    </location>
</feature>
<feature type="region of interest" description="Disordered" evidence="1">
    <location>
        <begin position="1"/>
        <end position="25"/>
    </location>
</feature>
<proteinExistence type="predicted"/>
<comment type="caution">
    <text evidence="2">The sequence shown here is derived from an EMBL/GenBank/DDBJ whole genome shotgun (WGS) entry which is preliminary data.</text>
</comment>
<dbReference type="AlphaFoldDB" id="A0AAD9EQ71"/>
<protein>
    <recommendedName>
        <fullName evidence="4">C2H2-type domain-containing protein</fullName>
    </recommendedName>
</protein>
<organism evidence="2 3">
    <name type="scientific">Colletotrichum chrysophilum</name>
    <dbReference type="NCBI Taxonomy" id="1836956"/>
    <lineage>
        <taxon>Eukaryota</taxon>
        <taxon>Fungi</taxon>
        <taxon>Dikarya</taxon>
        <taxon>Ascomycota</taxon>
        <taxon>Pezizomycotina</taxon>
        <taxon>Sordariomycetes</taxon>
        <taxon>Hypocreomycetidae</taxon>
        <taxon>Glomerellales</taxon>
        <taxon>Glomerellaceae</taxon>
        <taxon>Colletotrichum</taxon>
        <taxon>Colletotrichum gloeosporioides species complex</taxon>
    </lineage>
</organism>
<dbReference type="Gene3D" id="3.30.160.60">
    <property type="entry name" value="Classic Zinc Finger"/>
    <property type="match status" value="1"/>
</dbReference>
<reference evidence="2" key="1">
    <citation type="submission" date="2023-01" db="EMBL/GenBank/DDBJ databases">
        <title>Colletotrichum chrysophilum M932 genome sequence.</title>
        <authorList>
            <person name="Baroncelli R."/>
        </authorList>
    </citation>
    <scope>NUCLEOTIDE SEQUENCE</scope>
    <source>
        <strain evidence="2">M932</strain>
    </source>
</reference>
<name>A0AAD9EQ71_9PEZI</name>
<dbReference type="Proteomes" id="UP001243330">
    <property type="component" value="Unassembled WGS sequence"/>
</dbReference>